<evidence type="ECO:0000256" key="4">
    <source>
        <dbReference type="ARBA" id="ARBA00023002"/>
    </source>
</evidence>
<evidence type="ECO:0000313" key="9">
    <source>
        <dbReference type="Proteomes" id="UP000034838"/>
    </source>
</evidence>
<organism evidence="8 9">
    <name type="scientific">Streptomyces malaysiense</name>
    <dbReference type="NCBI Taxonomy" id="1428626"/>
    <lineage>
        <taxon>Bacteria</taxon>
        <taxon>Bacillati</taxon>
        <taxon>Actinomycetota</taxon>
        <taxon>Actinomycetes</taxon>
        <taxon>Kitasatosporales</taxon>
        <taxon>Streptomycetaceae</taxon>
        <taxon>Streptomyces</taxon>
    </lineage>
</organism>
<sequence>MTQDSIVRRITDFANRADPYPVYRELRRTPVLHEEEGGPYVISSYWDIEALLHDPRISSDAANLAAAGDDTLLQSEETGGLPPSFLRLDPPEHDRLRRMANSAFGPPHRPRRIDGMRGELREIVTGLIDGFGEAREVDLVDQFAYPFPVTVICRLLGVPREDEPRFRAWVDPLVASLDPETRREADEEFAKTAREARMQLGMYLAGLAEERAKEPRDDVLSDLVNGHGPDGAMTMMEVLSTSILLLIAGHETTVNLITNGMLTLLRHPDVLERLRHEPDLAPRLVEELLRYEPPVQLVPQRTCVTDIEVRGVTIPKGSRIWLVLAAGNRDPERFADPERFDPDREDIQHLGFGSGIHICFGAPLARLETQIALTELARRLENPRLVQDPPPYRENAVLRGPRHLGIAFDGIRP</sequence>
<comment type="caution">
    <text evidence="8">The sequence shown here is derived from an EMBL/GenBank/DDBJ whole genome shotgun (WGS) entry which is preliminary data.</text>
</comment>
<dbReference type="EMBL" id="LBDA02000054">
    <property type="protein sequence ID" value="OIK25271.1"/>
    <property type="molecule type" value="Genomic_DNA"/>
</dbReference>
<keyword evidence="9" id="KW-1185">Reference proteome</keyword>
<accession>A0A1J4PZ86</accession>
<dbReference type="AlphaFoldDB" id="A0A1J4PZ86"/>
<dbReference type="InterPro" id="IPR001128">
    <property type="entry name" value="Cyt_P450"/>
</dbReference>
<proteinExistence type="inferred from homology"/>
<keyword evidence="2 7" id="KW-0349">Heme</keyword>
<name>A0A1J4PZ86_9ACTN</name>
<dbReference type="GO" id="GO:0004497">
    <property type="term" value="F:monooxygenase activity"/>
    <property type="evidence" value="ECO:0007669"/>
    <property type="project" value="UniProtKB-KW"/>
</dbReference>
<keyword evidence="6 7" id="KW-0503">Monooxygenase</keyword>
<dbReference type="Proteomes" id="UP000034838">
    <property type="component" value="Unassembled WGS sequence"/>
</dbReference>
<dbReference type="PANTHER" id="PTHR46696">
    <property type="entry name" value="P450, PUTATIVE (EUROFUNG)-RELATED"/>
    <property type="match status" value="1"/>
</dbReference>
<dbReference type="Pfam" id="PF00067">
    <property type="entry name" value="p450"/>
    <property type="match status" value="1"/>
</dbReference>
<dbReference type="OrthoDB" id="142769at2"/>
<evidence type="ECO:0000256" key="3">
    <source>
        <dbReference type="ARBA" id="ARBA00022723"/>
    </source>
</evidence>
<evidence type="ECO:0000256" key="2">
    <source>
        <dbReference type="ARBA" id="ARBA00022617"/>
    </source>
</evidence>
<evidence type="ECO:0000256" key="1">
    <source>
        <dbReference type="ARBA" id="ARBA00010617"/>
    </source>
</evidence>
<evidence type="ECO:0000256" key="6">
    <source>
        <dbReference type="ARBA" id="ARBA00023033"/>
    </source>
</evidence>
<dbReference type="PRINTS" id="PR00385">
    <property type="entry name" value="P450"/>
</dbReference>
<dbReference type="InterPro" id="IPR017972">
    <property type="entry name" value="Cyt_P450_CS"/>
</dbReference>
<evidence type="ECO:0000256" key="5">
    <source>
        <dbReference type="ARBA" id="ARBA00023004"/>
    </source>
</evidence>
<dbReference type="GO" id="GO:0016705">
    <property type="term" value="F:oxidoreductase activity, acting on paired donors, with incorporation or reduction of molecular oxygen"/>
    <property type="evidence" value="ECO:0007669"/>
    <property type="project" value="InterPro"/>
</dbReference>
<evidence type="ECO:0000256" key="7">
    <source>
        <dbReference type="RuleBase" id="RU000461"/>
    </source>
</evidence>
<keyword evidence="3 7" id="KW-0479">Metal-binding</keyword>
<gene>
    <name evidence="8" type="ORF">VT52_023080</name>
</gene>
<dbReference type="SUPFAM" id="SSF48264">
    <property type="entry name" value="Cytochrome P450"/>
    <property type="match status" value="1"/>
</dbReference>
<keyword evidence="4 7" id="KW-0560">Oxidoreductase</keyword>
<dbReference type="GO" id="GO:0005506">
    <property type="term" value="F:iron ion binding"/>
    <property type="evidence" value="ECO:0007669"/>
    <property type="project" value="InterPro"/>
</dbReference>
<comment type="similarity">
    <text evidence="1 7">Belongs to the cytochrome P450 family.</text>
</comment>
<reference evidence="8" key="1">
    <citation type="submission" date="2016-10" db="EMBL/GenBank/DDBJ databases">
        <title>Genome sequence of Streptomyces malaysiense MUSC 136.</title>
        <authorList>
            <person name="Lee L.-H."/>
            <person name="Ser H.-L."/>
        </authorList>
    </citation>
    <scope>NUCLEOTIDE SEQUENCE [LARGE SCALE GENOMIC DNA]</scope>
    <source>
        <strain evidence="8">MUSC 136</strain>
    </source>
</reference>
<keyword evidence="5 7" id="KW-0408">Iron</keyword>
<dbReference type="PANTHER" id="PTHR46696:SF1">
    <property type="entry name" value="CYTOCHROME P450 YJIB-RELATED"/>
    <property type="match status" value="1"/>
</dbReference>
<dbReference type="InterPro" id="IPR002397">
    <property type="entry name" value="Cyt_P450_B"/>
</dbReference>
<evidence type="ECO:0000313" key="8">
    <source>
        <dbReference type="EMBL" id="OIK25271.1"/>
    </source>
</evidence>
<dbReference type="RefSeq" id="WP_046424892.1">
    <property type="nucleotide sequence ID" value="NZ_LBDA02000054.1"/>
</dbReference>
<dbReference type="PROSITE" id="PS00086">
    <property type="entry name" value="CYTOCHROME_P450"/>
    <property type="match status" value="1"/>
</dbReference>
<dbReference type="GO" id="GO:0020037">
    <property type="term" value="F:heme binding"/>
    <property type="evidence" value="ECO:0007669"/>
    <property type="project" value="InterPro"/>
</dbReference>
<dbReference type="CDD" id="cd20625">
    <property type="entry name" value="CYP164-like"/>
    <property type="match status" value="1"/>
</dbReference>
<dbReference type="InterPro" id="IPR036396">
    <property type="entry name" value="Cyt_P450_sf"/>
</dbReference>
<dbReference type="FunFam" id="1.10.630.10:FF:000018">
    <property type="entry name" value="Cytochrome P450 monooxygenase"/>
    <property type="match status" value="1"/>
</dbReference>
<dbReference type="Gene3D" id="1.10.630.10">
    <property type="entry name" value="Cytochrome P450"/>
    <property type="match status" value="1"/>
</dbReference>
<protein>
    <submittedName>
        <fullName evidence="8">Cytochrome</fullName>
    </submittedName>
</protein>
<dbReference type="PRINTS" id="PR00359">
    <property type="entry name" value="BP450"/>
</dbReference>